<dbReference type="GeneID" id="25275956"/>
<dbReference type="AlphaFoldDB" id="A0A072PTE6"/>
<dbReference type="PANTHER" id="PTHR23502:SF68">
    <property type="entry name" value="MULTIDRUG TRANSPORTER, PUTATIVE (AFU_ORTHOLOGUE AFUA_3G01120)-RELATED"/>
    <property type="match status" value="1"/>
</dbReference>
<dbReference type="EMBL" id="AMGV01000001">
    <property type="protein sequence ID" value="KEF63032.1"/>
    <property type="molecule type" value="Genomic_DNA"/>
</dbReference>
<evidence type="ECO:0000313" key="8">
    <source>
        <dbReference type="Proteomes" id="UP000027920"/>
    </source>
</evidence>
<evidence type="ECO:0000256" key="2">
    <source>
        <dbReference type="ARBA" id="ARBA00008335"/>
    </source>
</evidence>
<sequence>MKKEGIDNPEVRLVPMKFGACIAPIGCFIYGWTAHYQIHWIVPIIGTFVIGLGALFIMIAMQVYLVDAHGPEAAASALAANLVLRSLFGAFLPLAAPSMYADLGLGWGNSLLGFVCLAFVPVPWLFCRYGEYLRTRYSIDL</sequence>
<keyword evidence="5 6" id="KW-0472">Membrane</keyword>
<feature type="transmembrane region" description="Helical" evidence="6">
    <location>
        <begin position="12"/>
        <end position="32"/>
    </location>
</feature>
<organism evidence="7 8">
    <name type="scientific">Exophiala aquamarina CBS 119918</name>
    <dbReference type="NCBI Taxonomy" id="1182545"/>
    <lineage>
        <taxon>Eukaryota</taxon>
        <taxon>Fungi</taxon>
        <taxon>Dikarya</taxon>
        <taxon>Ascomycota</taxon>
        <taxon>Pezizomycotina</taxon>
        <taxon>Eurotiomycetes</taxon>
        <taxon>Chaetothyriomycetidae</taxon>
        <taxon>Chaetothyriales</taxon>
        <taxon>Herpotrichiellaceae</taxon>
        <taxon>Exophiala</taxon>
    </lineage>
</organism>
<dbReference type="Gene3D" id="1.20.1250.20">
    <property type="entry name" value="MFS general substrate transporter like domains"/>
    <property type="match status" value="1"/>
</dbReference>
<gene>
    <name evidence="7" type="ORF">A1O9_01008</name>
</gene>
<dbReference type="GO" id="GO:0016020">
    <property type="term" value="C:membrane"/>
    <property type="evidence" value="ECO:0007669"/>
    <property type="project" value="UniProtKB-SubCell"/>
</dbReference>
<evidence type="ECO:0000256" key="1">
    <source>
        <dbReference type="ARBA" id="ARBA00004141"/>
    </source>
</evidence>
<reference evidence="7 8" key="1">
    <citation type="submission" date="2013-03" db="EMBL/GenBank/DDBJ databases">
        <title>The Genome Sequence of Exophiala aquamarina CBS 119918.</title>
        <authorList>
            <consortium name="The Broad Institute Genomics Platform"/>
            <person name="Cuomo C."/>
            <person name="de Hoog S."/>
            <person name="Gorbushina A."/>
            <person name="Walker B."/>
            <person name="Young S.K."/>
            <person name="Zeng Q."/>
            <person name="Gargeya S."/>
            <person name="Fitzgerald M."/>
            <person name="Haas B."/>
            <person name="Abouelleil A."/>
            <person name="Allen A.W."/>
            <person name="Alvarado L."/>
            <person name="Arachchi H.M."/>
            <person name="Berlin A.M."/>
            <person name="Chapman S.B."/>
            <person name="Gainer-Dewar J."/>
            <person name="Goldberg J."/>
            <person name="Griggs A."/>
            <person name="Gujja S."/>
            <person name="Hansen M."/>
            <person name="Howarth C."/>
            <person name="Imamovic A."/>
            <person name="Ireland A."/>
            <person name="Larimer J."/>
            <person name="McCowan C."/>
            <person name="Murphy C."/>
            <person name="Pearson M."/>
            <person name="Poon T.W."/>
            <person name="Priest M."/>
            <person name="Roberts A."/>
            <person name="Saif S."/>
            <person name="Shea T."/>
            <person name="Sisk P."/>
            <person name="Sykes S."/>
            <person name="Wortman J."/>
            <person name="Nusbaum C."/>
            <person name="Birren B."/>
        </authorList>
    </citation>
    <scope>NUCLEOTIDE SEQUENCE [LARGE SCALE GENOMIC DNA]</scope>
    <source>
        <strain evidence="7 8">CBS 119918</strain>
    </source>
</reference>
<evidence type="ECO:0000256" key="5">
    <source>
        <dbReference type="ARBA" id="ARBA00023136"/>
    </source>
</evidence>
<dbReference type="RefSeq" id="XP_013265622.1">
    <property type="nucleotide sequence ID" value="XM_013410168.1"/>
</dbReference>
<feature type="transmembrane region" description="Helical" evidence="6">
    <location>
        <begin position="107"/>
        <end position="127"/>
    </location>
</feature>
<name>A0A072PTE6_9EURO</name>
<evidence type="ECO:0000256" key="3">
    <source>
        <dbReference type="ARBA" id="ARBA00022692"/>
    </source>
</evidence>
<dbReference type="GO" id="GO:0022857">
    <property type="term" value="F:transmembrane transporter activity"/>
    <property type="evidence" value="ECO:0007669"/>
    <property type="project" value="TreeGrafter"/>
</dbReference>
<keyword evidence="8" id="KW-1185">Reference proteome</keyword>
<dbReference type="InterPro" id="IPR036259">
    <property type="entry name" value="MFS_trans_sf"/>
</dbReference>
<accession>A0A072PTE6</accession>
<keyword evidence="4 6" id="KW-1133">Transmembrane helix</keyword>
<comment type="caution">
    <text evidence="7">The sequence shown here is derived from an EMBL/GenBank/DDBJ whole genome shotgun (WGS) entry which is preliminary data.</text>
</comment>
<dbReference type="Proteomes" id="UP000027920">
    <property type="component" value="Unassembled WGS sequence"/>
</dbReference>
<proteinExistence type="inferred from homology"/>
<dbReference type="STRING" id="1182545.A0A072PTE6"/>
<dbReference type="SUPFAM" id="SSF103473">
    <property type="entry name" value="MFS general substrate transporter"/>
    <property type="match status" value="1"/>
</dbReference>
<dbReference type="VEuPathDB" id="FungiDB:A1O9_01008"/>
<comment type="subcellular location">
    <subcellularLocation>
        <location evidence="1">Membrane</location>
        <topology evidence="1">Multi-pass membrane protein</topology>
    </subcellularLocation>
</comment>
<evidence type="ECO:0000256" key="4">
    <source>
        <dbReference type="ARBA" id="ARBA00022989"/>
    </source>
</evidence>
<evidence type="ECO:0008006" key="9">
    <source>
        <dbReference type="Google" id="ProtNLM"/>
    </source>
</evidence>
<protein>
    <recommendedName>
        <fullName evidence="9">Major facilitator superfamily (MFS) profile domain-containing protein</fullName>
    </recommendedName>
</protein>
<evidence type="ECO:0000256" key="6">
    <source>
        <dbReference type="SAM" id="Phobius"/>
    </source>
</evidence>
<dbReference type="OrthoDB" id="4133109at2759"/>
<comment type="similarity">
    <text evidence="2">Belongs to the major facilitator superfamily.</text>
</comment>
<dbReference type="HOGENOM" id="CLU_008455_5_4_1"/>
<feature type="transmembrane region" description="Helical" evidence="6">
    <location>
        <begin position="38"/>
        <end position="61"/>
    </location>
</feature>
<feature type="transmembrane region" description="Helical" evidence="6">
    <location>
        <begin position="73"/>
        <end position="95"/>
    </location>
</feature>
<evidence type="ECO:0000313" key="7">
    <source>
        <dbReference type="EMBL" id="KEF63032.1"/>
    </source>
</evidence>
<dbReference type="PANTHER" id="PTHR23502">
    <property type="entry name" value="MAJOR FACILITATOR SUPERFAMILY"/>
    <property type="match status" value="1"/>
</dbReference>
<keyword evidence="3 6" id="KW-0812">Transmembrane</keyword>